<accession>A0A4C1W4S5</accession>
<feature type="compositionally biased region" description="Basic and acidic residues" evidence="1">
    <location>
        <begin position="39"/>
        <end position="49"/>
    </location>
</feature>
<sequence>MRSASAVKLRSSVEASQREFGIPVLSLTMNRMTAQESSDIGRPDRDPARARARRPAPPAPSRHGRRLRKGRRFLLTTSVFYWRRINRFLYTFETIAERDVLSSSGDFTGDCARPPHSMCSRCIIQLGRD</sequence>
<dbReference type="Proteomes" id="UP000299102">
    <property type="component" value="Unassembled WGS sequence"/>
</dbReference>
<organism evidence="2 3">
    <name type="scientific">Eumeta variegata</name>
    <name type="common">Bagworm moth</name>
    <name type="synonym">Eumeta japonica</name>
    <dbReference type="NCBI Taxonomy" id="151549"/>
    <lineage>
        <taxon>Eukaryota</taxon>
        <taxon>Metazoa</taxon>
        <taxon>Ecdysozoa</taxon>
        <taxon>Arthropoda</taxon>
        <taxon>Hexapoda</taxon>
        <taxon>Insecta</taxon>
        <taxon>Pterygota</taxon>
        <taxon>Neoptera</taxon>
        <taxon>Endopterygota</taxon>
        <taxon>Lepidoptera</taxon>
        <taxon>Glossata</taxon>
        <taxon>Ditrysia</taxon>
        <taxon>Tineoidea</taxon>
        <taxon>Psychidae</taxon>
        <taxon>Oiketicinae</taxon>
        <taxon>Eumeta</taxon>
    </lineage>
</organism>
<comment type="caution">
    <text evidence="2">The sequence shown here is derived from an EMBL/GenBank/DDBJ whole genome shotgun (WGS) entry which is preliminary data.</text>
</comment>
<protein>
    <submittedName>
        <fullName evidence="2">Uncharacterized protein</fullName>
    </submittedName>
</protein>
<evidence type="ECO:0000313" key="2">
    <source>
        <dbReference type="EMBL" id="GBP45105.1"/>
    </source>
</evidence>
<proteinExistence type="predicted"/>
<feature type="region of interest" description="Disordered" evidence="1">
    <location>
        <begin position="32"/>
        <end position="68"/>
    </location>
</feature>
<evidence type="ECO:0000256" key="1">
    <source>
        <dbReference type="SAM" id="MobiDB-lite"/>
    </source>
</evidence>
<evidence type="ECO:0000313" key="3">
    <source>
        <dbReference type="Proteomes" id="UP000299102"/>
    </source>
</evidence>
<dbReference type="EMBL" id="BGZK01000464">
    <property type="protein sequence ID" value="GBP45105.1"/>
    <property type="molecule type" value="Genomic_DNA"/>
</dbReference>
<name>A0A4C1W4S5_EUMVA</name>
<keyword evidence="3" id="KW-1185">Reference proteome</keyword>
<dbReference type="AlphaFoldDB" id="A0A4C1W4S5"/>
<reference evidence="2 3" key="1">
    <citation type="journal article" date="2019" name="Commun. Biol.">
        <title>The bagworm genome reveals a unique fibroin gene that provides high tensile strength.</title>
        <authorList>
            <person name="Kono N."/>
            <person name="Nakamura H."/>
            <person name="Ohtoshi R."/>
            <person name="Tomita M."/>
            <person name="Numata K."/>
            <person name="Arakawa K."/>
        </authorList>
    </citation>
    <scope>NUCLEOTIDE SEQUENCE [LARGE SCALE GENOMIC DNA]</scope>
</reference>
<gene>
    <name evidence="2" type="ORF">EVAR_33210_1</name>
</gene>